<gene>
    <name evidence="7" type="ORF">FSB_LOCUS29936</name>
</gene>
<protein>
    <recommendedName>
        <fullName evidence="6">SWIM-type domain-containing protein</fullName>
    </recommendedName>
</protein>
<dbReference type="InterPro" id="IPR018289">
    <property type="entry name" value="MULE_transposase_dom"/>
</dbReference>
<evidence type="ECO:0000313" key="7">
    <source>
        <dbReference type="EMBL" id="SPD02054.1"/>
    </source>
</evidence>
<dbReference type="InterPro" id="IPR006564">
    <property type="entry name" value="Znf_PMZ"/>
</dbReference>
<dbReference type="EMBL" id="OIVN01002258">
    <property type="protein sequence ID" value="SPD02054.1"/>
    <property type="molecule type" value="Genomic_DNA"/>
</dbReference>
<feature type="compositionally biased region" description="Basic residues" evidence="5">
    <location>
        <begin position="893"/>
        <end position="908"/>
    </location>
</feature>
<feature type="compositionally biased region" description="Low complexity" evidence="5">
    <location>
        <begin position="918"/>
        <end position="929"/>
    </location>
</feature>
<evidence type="ECO:0000256" key="2">
    <source>
        <dbReference type="ARBA" id="ARBA00022771"/>
    </source>
</evidence>
<dbReference type="PANTHER" id="PTHR31973:SF187">
    <property type="entry name" value="MUTATOR TRANSPOSASE MUDRA PROTEIN"/>
    <property type="match status" value="1"/>
</dbReference>
<dbReference type="Pfam" id="PF10551">
    <property type="entry name" value="MULE"/>
    <property type="match status" value="1"/>
</dbReference>
<dbReference type="PROSITE" id="PS50966">
    <property type="entry name" value="ZF_SWIM"/>
    <property type="match status" value="1"/>
</dbReference>
<dbReference type="SUPFAM" id="SSF57756">
    <property type="entry name" value="Retrovirus zinc finger-like domains"/>
    <property type="match status" value="1"/>
</dbReference>
<dbReference type="AlphaFoldDB" id="A0A2N9GS04"/>
<sequence>MDDDDFFIFEIHFGGRFKNLNGLVYVNGDVTAHDEPFDSDCLSIFELESILGKYGYQRGDLIYYKLADMSLENGLVLVKTDADVLKMVDAHKIEKFVVLYTVSAADADDCIPLTPTLPEVLVVDKSKGKGKGKESGTSNKRDKLPISGGKNKNKGITITERQPPVKGKEKEVADRSKGKGKEKIVEVSVEEEYDADDDVDCADYEPRLEVEDEVSELDLWDGLLSGDEDLLDAAVAAYSQGMASQPASQPACETPSQPPSQPPCETPSETASQLEKDWNSEMPNSDELISPLATSDEERVPKAPKPRSVEFDVIDMSNPVLENGMKFSDVYQFREAVREYNLKIGKDLSFVKNDKDKVIIVCKDEHCSYRVYGSQVRDEMTFQIKTYNPNHTCTRAYKNSAMNSKWISKRYMETFRHDIKKPTLALQQEIKSKWNVDVSKMQVYRARKRAAENIEGSHKEQYQKIWDYCETLKETNVGSTTLLDVERPCLDVAATFQRLYVCLAATRTGFKKGCRPLIGLDGCFLKGSYKGHLLSAVARDANDNMYPICVAVVESECKASWSWFLSTLLKDLGEVAGGWTFISDRQKGLTESFKDVCPDMDHRACVRHIYANFRDSGHRGKALKDKLWAAASAYTEFEFDAHMAELKKLSPPAYEYLSKIPVATWSRSRFTKNPKSDLIVNNLSECFNSYILDVRDKPILTMLDTIRRKLMRRFQVNRASIAKMSGKLCPKIQVKVEKAGVKASECLLLYSGEGKYEVNYRQQKFVVNLREKTCGCKKWDITGIPCHHAISAILHQGSKIEDYVDHCYTIEKYQKSYEPIIHPVPSMEQWTRTQYDPVDPPFERCHPGRPKRMRRRDPSEPRNPFRFSKVGTNIKCSSCKKLGHNSRTCPLAKKQKSKTGSKGKKKKSAGGATGSAGGATSTAGATGTRSKGKKKAAGGATGTAGSSGTAAKGKKKSGGAGAAGTAAGGAGGAVTAAGAVCWSCRSARGFHRSWNTTVAKQLRRGWEDFHGNSKNLLTVHSQNFHHRVIGIPASSSKFHHGFDFVHGVLRCSWVATRLRLIEGFLSVLAMEIGASAGPTLAMEIGASAGPTLAMEIGASAPRIGWLGQHR</sequence>
<keyword evidence="2 4" id="KW-0863">Zinc-finger</keyword>
<name>A0A2N9GS04_FAGSY</name>
<feature type="region of interest" description="Disordered" evidence="5">
    <location>
        <begin position="127"/>
        <end position="183"/>
    </location>
</feature>
<keyword evidence="3" id="KW-0862">Zinc</keyword>
<reference evidence="7" key="1">
    <citation type="submission" date="2018-02" db="EMBL/GenBank/DDBJ databases">
        <authorList>
            <person name="Cohen D.B."/>
            <person name="Kent A.D."/>
        </authorList>
    </citation>
    <scope>NUCLEOTIDE SEQUENCE</scope>
</reference>
<dbReference type="InterPro" id="IPR058594">
    <property type="entry name" value="PB1-like_dom_pln"/>
</dbReference>
<dbReference type="InterPro" id="IPR036875">
    <property type="entry name" value="Znf_CCHC_sf"/>
</dbReference>
<dbReference type="InterPro" id="IPR004332">
    <property type="entry name" value="Transposase_MuDR"/>
</dbReference>
<dbReference type="Pfam" id="PF04434">
    <property type="entry name" value="SWIM"/>
    <property type="match status" value="1"/>
</dbReference>
<feature type="compositionally biased region" description="Pro residues" evidence="5">
    <location>
        <begin position="256"/>
        <end position="265"/>
    </location>
</feature>
<keyword evidence="1" id="KW-0479">Metal-binding</keyword>
<feature type="domain" description="SWIM-type" evidence="6">
    <location>
        <begin position="765"/>
        <end position="797"/>
    </location>
</feature>
<dbReference type="PANTHER" id="PTHR31973">
    <property type="entry name" value="POLYPROTEIN, PUTATIVE-RELATED"/>
    <property type="match status" value="1"/>
</dbReference>
<dbReference type="GO" id="GO:0008270">
    <property type="term" value="F:zinc ion binding"/>
    <property type="evidence" value="ECO:0007669"/>
    <property type="project" value="UniProtKB-KW"/>
</dbReference>
<dbReference type="Pfam" id="PF26130">
    <property type="entry name" value="PB1-like"/>
    <property type="match status" value="1"/>
</dbReference>
<organism evidence="7">
    <name type="scientific">Fagus sylvatica</name>
    <name type="common">Beechnut</name>
    <dbReference type="NCBI Taxonomy" id="28930"/>
    <lineage>
        <taxon>Eukaryota</taxon>
        <taxon>Viridiplantae</taxon>
        <taxon>Streptophyta</taxon>
        <taxon>Embryophyta</taxon>
        <taxon>Tracheophyta</taxon>
        <taxon>Spermatophyta</taxon>
        <taxon>Magnoliopsida</taxon>
        <taxon>eudicotyledons</taxon>
        <taxon>Gunneridae</taxon>
        <taxon>Pentapetalae</taxon>
        <taxon>rosids</taxon>
        <taxon>fabids</taxon>
        <taxon>Fagales</taxon>
        <taxon>Fagaceae</taxon>
        <taxon>Fagus</taxon>
    </lineage>
</organism>
<dbReference type="InterPro" id="IPR007527">
    <property type="entry name" value="Znf_SWIM"/>
</dbReference>
<feature type="region of interest" description="Disordered" evidence="5">
    <location>
        <begin position="241"/>
        <end position="305"/>
    </location>
</feature>
<evidence type="ECO:0000256" key="4">
    <source>
        <dbReference type="PROSITE-ProRule" id="PRU00325"/>
    </source>
</evidence>
<evidence type="ECO:0000259" key="6">
    <source>
        <dbReference type="PROSITE" id="PS50966"/>
    </source>
</evidence>
<feature type="compositionally biased region" description="Basic and acidic residues" evidence="5">
    <location>
        <begin position="166"/>
        <end position="183"/>
    </location>
</feature>
<feature type="region of interest" description="Disordered" evidence="5">
    <location>
        <begin position="838"/>
        <end position="867"/>
    </location>
</feature>
<accession>A0A2N9GS04</accession>
<evidence type="ECO:0000256" key="3">
    <source>
        <dbReference type="ARBA" id="ARBA00022833"/>
    </source>
</evidence>
<dbReference type="Pfam" id="PF03108">
    <property type="entry name" value="DBD_Tnp_Mut"/>
    <property type="match status" value="1"/>
</dbReference>
<dbReference type="SMART" id="SM00575">
    <property type="entry name" value="ZnF_PMZ"/>
    <property type="match status" value="1"/>
</dbReference>
<feature type="region of interest" description="Disordered" evidence="5">
    <location>
        <begin position="889"/>
        <end position="965"/>
    </location>
</feature>
<dbReference type="GO" id="GO:0003676">
    <property type="term" value="F:nucleic acid binding"/>
    <property type="evidence" value="ECO:0007669"/>
    <property type="project" value="InterPro"/>
</dbReference>
<proteinExistence type="predicted"/>
<feature type="compositionally biased region" description="Basic and acidic residues" evidence="5">
    <location>
        <begin position="127"/>
        <end position="144"/>
    </location>
</feature>
<evidence type="ECO:0000256" key="5">
    <source>
        <dbReference type="SAM" id="MobiDB-lite"/>
    </source>
</evidence>
<evidence type="ECO:0000256" key="1">
    <source>
        <dbReference type="ARBA" id="ARBA00022723"/>
    </source>
</evidence>